<sequence length="717" mass="82795">MDSVSLALVCARSVSDPTKRSTFFKSSFTAEEKLSLPFNLNHLSINSPSILDIFNISSAPFLRSLELHLFSSNEFIELTEEDSFWDDIPLSVYKISIHMPISNDNGAQIAKFRVGKQQKHHTLALVIKFVPSSPSSLIYLNSKELPSEKVVNQIKSIGKPCLFISGVDKKVEIEISSCESFDHNLIITREHPENFSVANKNIPIEDSLNDPDYDRDYFILGFKLIKKYPHEKGALSYLIASLLDYHPVLDNIMSMVLKELEFDQDIFYSKHLSHVINFIISRSVQLNCFRFNSLVNEIPEGTMQVFDLFQHLHVCSPEVAEKLAEQHLPILQHVESLSIWPDTLQRLLAHDSFQSFIRLRRLEVVVNLPRLEWDASYLRGILNKWKQQINLIDTEIEEKQQRSLKLMFNVTDPAPHELSICNYFRDLSHVIAENKEDFHVSVCMDADESAVLSIFTLYAFKLLVDECQYLEYLDDNLDTKTYDFQKIQWVSHNTYSRVLHIKYRYKTYHYPQIAFASMPLLRELWVLGDIYVPPLFFENLPATLVSLRVNIDDECEDSSIKLPANLRYLYLKTVLFPEIANADELNLIDVTVDFLTETLEYYDVFKNVKSSIFKFPSTIEKLKLCGLEQINDHEPPSYEEKLSFAHLPKLKTLAMKFGLPLDYGCVSLPSIQHLELYSTSICENHMLQRNPKVKNQHSSPKKLPPTIESLVVNCYSI</sequence>
<name>A0A9W6Z0K3_AMBMO</name>
<organism evidence="1 2">
    <name type="scientific">Ambrosiozyma monospora</name>
    <name type="common">Yeast</name>
    <name type="synonym">Endomycopsis monosporus</name>
    <dbReference type="NCBI Taxonomy" id="43982"/>
    <lineage>
        <taxon>Eukaryota</taxon>
        <taxon>Fungi</taxon>
        <taxon>Dikarya</taxon>
        <taxon>Ascomycota</taxon>
        <taxon>Saccharomycotina</taxon>
        <taxon>Pichiomycetes</taxon>
        <taxon>Pichiales</taxon>
        <taxon>Pichiaceae</taxon>
        <taxon>Ambrosiozyma</taxon>
    </lineage>
</organism>
<reference evidence="1" key="1">
    <citation type="submission" date="2023-04" db="EMBL/GenBank/DDBJ databases">
        <title>Ambrosiozyma monospora NBRC 1965.</title>
        <authorList>
            <person name="Ichikawa N."/>
            <person name="Sato H."/>
            <person name="Tonouchi N."/>
        </authorList>
    </citation>
    <scope>NUCLEOTIDE SEQUENCE</scope>
    <source>
        <strain evidence="1">NBRC 1965</strain>
    </source>
</reference>
<dbReference type="SUPFAM" id="SSF52047">
    <property type="entry name" value="RNI-like"/>
    <property type="match status" value="1"/>
</dbReference>
<dbReference type="Proteomes" id="UP001165063">
    <property type="component" value="Unassembled WGS sequence"/>
</dbReference>
<accession>A0A9W6Z0K3</accession>
<comment type="caution">
    <text evidence="1">The sequence shown here is derived from an EMBL/GenBank/DDBJ whole genome shotgun (WGS) entry which is preliminary data.</text>
</comment>
<dbReference type="EMBL" id="BSXU01003630">
    <property type="protein sequence ID" value="GMG40263.1"/>
    <property type="molecule type" value="Genomic_DNA"/>
</dbReference>
<protein>
    <submittedName>
        <fullName evidence="1">Unnamed protein product</fullName>
    </submittedName>
</protein>
<evidence type="ECO:0000313" key="2">
    <source>
        <dbReference type="Proteomes" id="UP001165063"/>
    </source>
</evidence>
<gene>
    <name evidence="1" type="ORF">Amon01_000603200</name>
</gene>
<keyword evidence="2" id="KW-1185">Reference proteome</keyword>
<evidence type="ECO:0000313" key="1">
    <source>
        <dbReference type="EMBL" id="GMG40263.1"/>
    </source>
</evidence>
<dbReference type="AlphaFoldDB" id="A0A9W6Z0K3"/>
<proteinExistence type="predicted"/>